<sequence length="347" mass="38894">MSKPDCEIVWSHKNTIRNPLPPLLQIILKDAEIDRPSNKEKDDVATEILRRPIGSGNHEITIFTRSSPTTLTPGVSYKKVDYTDRASLTSALQGFDICLSFLVVHLDTNCTVQKNLIHACIAAGVKRFAPSEWGIKNNNGCPPYANKDAIAEYLAELKGKGELGQMGYCLFQPSIFMDYFAHPNPLSPNLITWPFFIDFEKRRAMILDNGNQPIVVTAIADISDVLNLALDSPEPWPTIGGMQGARTTINELVALGKQLRGGEWTVEHVKGEEIENDVLTASWVPQMSHPVIPNESRDAFSKEFVIMFFKGILRGAWDVSDEWNKRFPEYKFTGLEEYLGKAWEGKP</sequence>
<evidence type="ECO:0000256" key="1">
    <source>
        <dbReference type="ARBA" id="ARBA00005725"/>
    </source>
</evidence>
<evidence type="ECO:0000259" key="4">
    <source>
        <dbReference type="Pfam" id="PF05368"/>
    </source>
</evidence>
<evidence type="ECO:0000256" key="2">
    <source>
        <dbReference type="ARBA" id="ARBA00022857"/>
    </source>
</evidence>
<keyword evidence="6" id="KW-1185">Reference proteome</keyword>
<organism evidence="5 6">
    <name type="scientific">Didymosphaeria variabile</name>
    <dbReference type="NCBI Taxonomy" id="1932322"/>
    <lineage>
        <taxon>Eukaryota</taxon>
        <taxon>Fungi</taxon>
        <taxon>Dikarya</taxon>
        <taxon>Ascomycota</taxon>
        <taxon>Pezizomycotina</taxon>
        <taxon>Dothideomycetes</taxon>
        <taxon>Pleosporomycetidae</taxon>
        <taxon>Pleosporales</taxon>
        <taxon>Massarineae</taxon>
        <taxon>Didymosphaeriaceae</taxon>
        <taxon>Didymosphaeria</taxon>
    </lineage>
</organism>
<dbReference type="SUPFAM" id="SSF51735">
    <property type="entry name" value="NAD(P)-binding Rossmann-fold domains"/>
    <property type="match status" value="1"/>
</dbReference>
<dbReference type="Gene3D" id="3.90.25.10">
    <property type="entry name" value="UDP-galactose 4-epimerase, domain 1"/>
    <property type="match status" value="1"/>
</dbReference>
<dbReference type="InterPro" id="IPR036291">
    <property type="entry name" value="NAD(P)-bd_dom_sf"/>
</dbReference>
<dbReference type="AlphaFoldDB" id="A0A9W8XSF9"/>
<dbReference type="Gene3D" id="3.40.50.720">
    <property type="entry name" value="NAD(P)-binding Rossmann-like Domain"/>
    <property type="match status" value="1"/>
</dbReference>
<dbReference type="InterPro" id="IPR008030">
    <property type="entry name" value="NmrA-like"/>
</dbReference>
<reference evidence="5" key="1">
    <citation type="submission" date="2022-10" db="EMBL/GenBank/DDBJ databases">
        <title>Tapping the CABI collections for fungal endophytes: first genome assemblies for Collariella, Neodidymelliopsis, Ascochyta clinopodiicola, Didymella pomorum, Didymosphaeria variabile, Neocosmospora piperis and Neocucurbitaria cava.</title>
        <authorList>
            <person name="Hill R."/>
        </authorList>
    </citation>
    <scope>NUCLEOTIDE SEQUENCE</scope>
    <source>
        <strain evidence="5">IMI 356815</strain>
    </source>
</reference>
<evidence type="ECO:0000313" key="5">
    <source>
        <dbReference type="EMBL" id="KAJ4357739.1"/>
    </source>
</evidence>
<dbReference type="Proteomes" id="UP001140513">
    <property type="component" value="Unassembled WGS sequence"/>
</dbReference>
<dbReference type="GeneID" id="80905845"/>
<dbReference type="PANTHER" id="PTHR47706:SF4">
    <property type="entry name" value="NMRA-LIKE DOMAIN-CONTAINING PROTEIN"/>
    <property type="match status" value="1"/>
</dbReference>
<keyword evidence="3" id="KW-0560">Oxidoreductase</keyword>
<feature type="domain" description="NmrA-like" evidence="4">
    <location>
        <begin position="69"/>
        <end position="339"/>
    </location>
</feature>
<dbReference type="GO" id="GO:0016491">
    <property type="term" value="F:oxidoreductase activity"/>
    <property type="evidence" value="ECO:0007669"/>
    <property type="project" value="UniProtKB-KW"/>
</dbReference>
<evidence type="ECO:0000256" key="3">
    <source>
        <dbReference type="ARBA" id="ARBA00023002"/>
    </source>
</evidence>
<protein>
    <recommendedName>
        <fullName evidence="4">NmrA-like domain-containing protein</fullName>
    </recommendedName>
</protein>
<evidence type="ECO:0000313" key="6">
    <source>
        <dbReference type="Proteomes" id="UP001140513"/>
    </source>
</evidence>
<comment type="similarity">
    <text evidence="1">Belongs to the NmrA-type oxidoreductase family. Isoflavone reductase subfamily.</text>
</comment>
<dbReference type="Pfam" id="PF05368">
    <property type="entry name" value="NmrA"/>
    <property type="match status" value="1"/>
</dbReference>
<dbReference type="EMBL" id="JAPEUX010000002">
    <property type="protein sequence ID" value="KAJ4357739.1"/>
    <property type="molecule type" value="Genomic_DNA"/>
</dbReference>
<name>A0A9W8XSF9_9PLEO</name>
<accession>A0A9W8XSF9</accession>
<proteinExistence type="inferred from homology"/>
<dbReference type="OrthoDB" id="10000533at2759"/>
<dbReference type="InterPro" id="IPR051609">
    <property type="entry name" value="NmrA/Isoflavone_reductase-like"/>
</dbReference>
<comment type="caution">
    <text evidence="5">The sequence shown here is derived from an EMBL/GenBank/DDBJ whole genome shotgun (WGS) entry which is preliminary data.</text>
</comment>
<dbReference type="RefSeq" id="XP_056074598.1">
    <property type="nucleotide sequence ID" value="XM_056211125.1"/>
</dbReference>
<gene>
    <name evidence="5" type="ORF">N0V89_002315</name>
</gene>
<keyword evidence="2" id="KW-0521">NADP</keyword>
<dbReference type="PANTHER" id="PTHR47706">
    <property type="entry name" value="NMRA-LIKE FAMILY PROTEIN"/>
    <property type="match status" value="1"/>
</dbReference>